<keyword evidence="1" id="KW-0479">Metal-binding</keyword>
<dbReference type="PROSITE" id="PS00518">
    <property type="entry name" value="ZF_RING_1"/>
    <property type="match status" value="1"/>
</dbReference>
<evidence type="ECO:0000256" key="4">
    <source>
        <dbReference type="PROSITE-ProRule" id="PRU00175"/>
    </source>
</evidence>
<proteinExistence type="predicted"/>
<evidence type="ECO:0000256" key="2">
    <source>
        <dbReference type="ARBA" id="ARBA00022771"/>
    </source>
</evidence>
<dbReference type="STRING" id="135651.G0MWY2"/>
<evidence type="ECO:0000259" key="6">
    <source>
        <dbReference type="PROSITE" id="PS50089"/>
    </source>
</evidence>
<dbReference type="GO" id="GO:0008270">
    <property type="term" value="F:zinc ion binding"/>
    <property type="evidence" value="ECO:0007669"/>
    <property type="project" value="UniProtKB-KW"/>
</dbReference>
<keyword evidence="5" id="KW-0812">Transmembrane</keyword>
<dbReference type="HOGENOM" id="CLU_026040_0_0_1"/>
<keyword evidence="5" id="KW-1133">Transmembrane helix</keyword>
<dbReference type="SUPFAM" id="SSF57850">
    <property type="entry name" value="RING/U-box"/>
    <property type="match status" value="1"/>
</dbReference>
<reference evidence="8" key="1">
    <citation type="submission" date="2011-07" db="EMBL/GenBank/DDBJ databases">
        <authorList>
            <consortium name="Caenorhabditis brenneri Sequencing and Analysis Consortium"/>
            <person name="Wilson R.K."/>
        </authorList>
    </citation>
    <scope>NUCLEOTIDE SEQUENCE [LARGE SCALE GENOMIC DNA]</scope>
    <source>
        <strain evidence="8">PB2801</strain>
    </source>
</reference>
<feature type="transmembrane region" description="Helical" evidence="5">
    <location>
        <begin position="385"/>
        <end position="406"/>
    </location>
</feature>
<feature type="transmembrane region" description="Helical" evidence="5">
    <location>
        <begin position="86"/>
        <end position="108"/>
    </location>
</feature>
<feature type="transmembrane region" description="Helical" evidence="5">
    <location>
        <begin position="114"/>
        <end position="135"/>
    </location>
</feature>
<sequence>MDTDSLFVSESLVFIWIVYAFSVGSFFLIFTIGVFFSPPFDPVLFDKLIAFCVVTCGIFGVFKLLEYGLNRFYQANQVRIVKQDKINFLVGFGGIIICTIIPRVAVYFVDMETFFYICLLAILCILLLPIVFLGYSRQTVKTLNYNAHFKSGLWLFGIQTLIFIVSMKMLSDEELQEGRVAGTQLLFGITTMFSSLDFIVVWNDGFHLYPPRDPVEAPAVRTETSKDSFTDFSVIAHCLLSVLTLIFGFWILGGATILKAVLGCAVIFGLVDGLAVVLGGVSERGKMLIGLGAMGIIGCLPRICHGILVEANMSNLLISMILTLSLTLSIYYHFIYTNRPPFFHFQYEAHESIIIKFAVIHFLILLAIIRTSYGYWENEELEVIILSQFAFFLLPLASSIDFWMIWNGAVVLKDDEFEVVTVRKTRRKVVKKIVKLTPPKVTCSSCHQSYNEDNKTPRILKECGHTICEECANNLLARNHWKHLFCPTCRRVTVVQGAASTLKKNYLVLEMMEEAGSM</sequence>
<dbReference type="PANTHER" id="PTHR47156">
    <property type="entry name" value="PROTEIN CBG20824"/>
    <property type="match status" value="1"/>
</dbReference>
<feature type="transmembrane region" description="Helical" evidence="5">
    <location>
        <begin position="314"/>
        <end position="332"/>
    </location>
</feature>
<dbReference type="OMA" id="CLPRICH"/>
<dbReference type="Gene3D" id="3.30.40.10">
    <property type="entry name" value="Zinc/RING finger domain, C3HC4 (zinc finger)"/>
    <property type="match status" value="1"/>
</dbReference>
<dbReference type="InterPro" id="IPR017907">
    <property type="entry name" value="Znf_RING_CS"/>
</dbReference>
<feature type="transmembrane region" description="Helical" evidence="5">
    <location>
        <begin position="288"/>
        <end position="308"/>
    </location>
</feature>
<dbReference type="Proteomes" id="UP000008068">
    <property type="component" value="Unassembled WGS sequence"/>
</dbReference>
<dbReference type="InParanoid" id="G0MWY2"/>
<gene>
    <name evidence="7" type="ORF">CAEBREN_23106</name>
</gene>
<keyword evidence="8" id="KW-1185">Reference proteome</keyword>
<evidence type="ECO:0000256" key="1">
    <source>
        <dbReference type="ARBA" id="ARBA00022723"/>
    </source>
</evidence>
<feature type="transmembrane region" description="Helical" evidence="5">
    <location>
        <begin position="12"/>
        <end position="36"/>
    </location>
</feature>
<name>G0MWY2_CAEBE</name>
<keyword evidence="2 4" id="KW-0863">Zinc-finger</keyword>
<dbReference type="eggNOG" id="KOG4185">
    <property type="taxonomic scope" value="Eukaryota"/>
</dbReference>
<dbReference type="InterPro" id="IPR052667">
    <property type="entry name" value="E3_ubiquitin-ligase_RING"/>
</dbReference>
<dbReference type="InterPro" id="IPR013083">
    <property type="entry name" value="Znf_RING/FYVE/PHD"/>
</dbReference>
<dbReference type="InterPro" id="IPR001841">
    <property type="entry name" value="Znf_RING"/>
</dbReference>
<evidence type="ECO:0000256" key="5">
    <source>
        <dbReference type="SAM" id="Phobius"/>
    </source>
</evidence>
<dbReference type="PROSITE" id="PS50089">
    <property type="entry name" value="ZF_RING_2"/>
    <property type="match status" value="1"/>
</dbReference>
<feature type="transmembrane region" description="Helical" evidence="5">
    <location>
        <begin position="232"/>
        <end position="251"/>
    </location>
</feature>
<dbReference type="AlphaFoldDB" id="G0MWY2"/>
<organism evidence="8">
    <name type="scientific">Caenorhabditis brenneri</name>
    <name type="common">Nematode worm</name>
    <dbReference type="NCBI Taxonomy" id="135651"/>
    <lineage>
        <taxon>Eukaryota</taxon>
        <taxon>Metazoa</taxon>
        <taxon>Ecdysozoa</taxon>
        <taxon>Nematoda</taxon>
        <taxon>Chromadorea</taxon>
        <taxon>Rhabditida</taxon>
        <taxon>Rhabditina</taxon>
        <taxon>Rhabditomorpha</taxon>
        <taxon>Rhabditoidea</taxon>
        <taxon>Rhabditidae</taxon>
        <taxon>Peloderinae</taxon>
        <taxon>Caenorhabditis</taxon>
    </lineage>
</organism>
<protein>
    <recommendedName>
        <fullName evidence="6">RING-type domain-containing protein</fullName>
    </recommendedName>
</protein>
<feature type="domain" description="RING-type" evidence="6">
    <location>
        <begin position="443"/>
        <end position="490"/>
    </location>
</feature>
<evidence type="ECO:0000313" key="7">
    <source>
        <dbReference type="EMBL" id="EGT46266.1"/>
    </source>
</evidence>
<evidence type="ECO:0000256" key="3">
    <source>
        <dbReference type="ARBA" id="ARBA00022833"/>
    </source>
</evidence>
<dbReference type="OrthoDB" id="5808232at2759"/>
<dbReference type="SMART" id="SM00184">
    <property type="entry name" value="RING"/>
    <property type="match status" value="1"/>
</dbReference>
<keyword evidence="5" id="KW-0472">Membrane</keyword>
<feature type="transmembrane region" description="Helical" evidence="5">
    <location>
        <begin position="257"/>
        <end position="281"/>
    </location>
</feature>
<dbReference type="PANTHER" id="PTHR47156:SF7">
    <property type="entry name" value="RING-TYPE DOMAIN-CONTAINING PROTEIN"/>
    <property type="match status" value="1"/>
</dbReference>
<keyword evidence="3" id="KW-0862">Zinc</keyword>
<evidence type="ECO:0000313" key="8">
    <source>
        <dbReference type="Proteomes" id="UP000008068"/>
    </source>
</evidence>
<feature type="transmembrane region" description="Helical" evidence="5">
    <location>
        <begin position="48"/>
        <end position="65"/>
    </location>
</feature>
<accession>G0MWY2</accession>
<feature type="transmembrane region" description="Helical" evidence="5">
    <location>
        <begin position="185"/>
        <end position="202"/>
    </location>
</feature>
<feature type="transmembrane region" description="Helical" evidence="5">
    <location>
        <begin position="147"/>
        <end position="165"/>
    </location>
</feature>
<dbReference type="Pfam" id="PF14634">
    <property type="entry name" value="zf-RING_5"/>
    <property type="match status" value="1"/>
</dbReference>
<feature type="transmembrane region" description="Helical" evidence="5">
    <location>
        <begin position="353"/>
        <end position="373"/>
    </location>
</feature>
<dbReference type="EMBL" id="GL379817">
    <property type="protein sequence ID" value="EGT46266.1"/>
    <property type="molecule type" value="Genomic_DNA"/>
</dbReference>